<dbReference type="CDD" id="cd24138">
    <property type="entry name" value="TtcA-like"/>
    <property type="match status" value="1"/>
</dbReference>
<comment type="caution">
    <text evidence="15">The sequence shown here is derived from an EMBL/GenBank/DDBJ whole genome shotgun (WGS) entry which is preliminary data.</text>
</comment>
<evidence type="ECO:0000256" key="5">
    <source>
        <dbReference type="ARBA" id="ARBA00022694"/>
    </source>
</evidence>
<comment type="subunit">
    <text evidence="13">Homodimer.</text>
</comment>
<keyword evidence="12 13" id="KW-0411">Iron-sulfur</keyword>
<dbReference type="NCBIfam" id="NF007972">
    <property type="entry name" value="PRK10696.1"/>
    <property type="match status" value="1"/>
</dbReference>
<evidence type="ECO:0000256" key="1">
    <source>
        <dbReference type="ARBA" id="ARBA00022485"/>
    </source>
</evidence>
<keyword evidence="3 13" id="KW-0820">tRNA-binding</keyword>
<dbReference type="PIRSF" id="PIRSF004976">
    <property type="entry name" value="ATPase_YdaO"/>
    <property type="match status" value="1"/>
</dbReference>
<comment type="similarity">
    <text evidence="13">Belongs to the TtcA family.</text>
</comment>
<name>A0A1Q8YG82_9BURK</name>
<comment type="cofactor">
    <cofactor evidence="13">
        <name>Mg(2+)</name>
        <dbReference type="ChEBI" id="CHEBI:18420"/>
    </cofactor>
</comment>
<keyword evidence="7 13" id="KW-0547">Nucleotide-binding</keyword>
<evidence type="ECO:0000256" key="7">
    <source>
        <dbReference type="ARBA" id="ARBA00022741"/>
    </source>
</evidence>
<proteinExistence type="inferred from homology"/>
<dbReference type="InterPro" id="IPR014729">
    <property type="entry name" value="Rossmann-like_a/b/a_fold"/>
</dbReference>
<evidence type="ECO:0000256" key="10">
    <source>
        <dbReference type="ARBA" id="ARBA00022884"/>
    </source>
</evidence>
<dbReference type="Proteomes" id="UP000185911">
    <property type="component" value="Unassembled WGS sequence"/>
</dbReference>
<comment type="function">
    <text evidence="13">Catalyzes the ATP-dependent 2-thiolation of cytidine in position 32 of tRNA, to form 2-thiocytidine (s(2)C32). The sulfur atoms are provided by the cysteine/cysteine desulfurase (IscS) system.</text>
</comment>
<dbReference type="RefSeq" id="WP_075586177.1">
    <property type="nucleotide sequence ID" value="NZ_MSYM01000011.1"/>
</dbReference>
<feature type="binding site" evidence="13">
    <location>
        <position position="129"/>
    </location>
    <ligand>
        <name>[4Fe-4S] cluster</name>
        <dbReference type="ChEBI" id="CHEBI:49883"/>
    </ligand>
</feature>
<comment type="subcellular location">
    <subcellularLocation>
        <location evidence="13">Cytoplasm</location>
    </subcellularLocation>
</comment>
<keyword evidence="16" id="KW-1185">Reference proteome</keyword>
<feature type="short sequence motif" description="PP-loop motif" evidence="13">
    <location>
        <begin position="51"/>
        <end position="56"/>
    </location>
</feature>
<dbReference type="Pfam" id="PF01171">
    <property type="entry name" value="ATP_bind_3"/>
    <property type="match status" value="1"/>
</dbReference>
<dbReference type="STRING" id="81479.RA876_03410"/>
<comment type="catalytic activity">
    <reaction evidence="13">
        <text>cytidine(32) in tRNA + S-sulfanyl-L-cysteinyl-[cysteine desulfurase] + AH2 + ATP = 2-thiocytidine(32) in tRNA + L-cysteinyl-[cysteine desulfurase] + A + AMP + diphosphate + H(+)</text>
        <dbReference type="Rhea" id="RHEA:57048"/>
        <dbReference type="Rhea" id="RHEA-COMP:10288"/>
        <dbReference type="Rhea" id="RHEA-COMP:12157"/>
        <dbReference type="Rhea" id="RHEA-COMP:12158"/>
        <dbReference type="Rhea" id="RHEA-COMP:14821"/>
        <dbReference type="ChEBI" id="CHEBI:13193"/>
        <dbReference type="ChEBI" id="CHEBI:15378"/>
        <dbReference type="ChEBI" id="CHEBI:17499"/>
        <dbReference type="ChEBI" id="CHEBI:29950"/>
        <dbReference type="ChEBI" id="CHEBI:30616"/>
        <dbReference type="ChEBI" id="CHEBI:33019"/>
        <dbReference type="ChEBI" id="CHEBI:61963"/>
        <dbReference type="ChEBI" id="CHEBI:82748"/>
        <dbReference type="ChEBI" id="CHEBI:141453"/>
        <dbReference type="ChEBI" id="CHEBI:456215"/>
    </reaction>
</comment>
<dbReference type="EC" id="2.8.1.-" evidence="13"/>
<evidence type="ECO:0000256" key="13">
    <source>
        <dbReference type="HAMAP-Rule" id="MF_01850"/>
    </source>
</evidence>
<keyword evidence="1 13" id="KW-0004">4Fe-4S</keyword>
<dbReference type="HAMAP" id="MF_01850">
    <property type="entry name" value="TtcA"/>
    <property type="match status" value="1"/>
</dbReference>
<evidence type="ECO:0000256" key="9">
    <source>
        <dbReference type="ARBA" id="ARBA00022842"/>
    </source>
</evidence>
<comment type="pathway">
    <text evidence="13">tRNA modification.</text>
</comment>
<dbReference type="GO" id="GO:0000049">
    <property type="term" value="F:tRNA binding"/>
    <property type="evidence" value="ECO:0007669"/>
    <property type="project" value="UniProtKB-KW"/>
</dbReference>
<keyword evidence="11 13" id="KW-0408">Iron</keyword>
<dbReference type="GO" id="GO:0016783">
    <property type="term" value="F:sulfurtransferase activity"/>
    <property type="evidence" value="ECO:0007669"/>
    <property type="project" value="UniProtKB-UniRule"/>
</dbReference>
<dbReference type="GO" id="GO:0005524">
    <property type="term" value="F:ATP binding"/>
    <property type="evidence" value="ECO:0007669"/>
    <property type="project" value="UniProtKB-UniRule"/>
</dbReference>
<dbReference type="SUPFAM" id="SSF52402">
    <property type="entry name" value="Adenine nucleotide alpha hydrolases-like"/>
    <property type="match status" value="1"/>
</dbReference>
<comment type="miscellaneous">
    <text evidence="13">The thiolation reaction likely consists of two steps: a first activation step by ATP to form an adenylated intermediate of the target base of tRNA, and a second nucleophilic substitution step of the sulfur (S) atom supplied by the hydrosulfide attached to the Fe-S cluster.</text>
</comment>
<dbReference type="InterPro" id="IPR035107">
    <property type="entry name" value="tRNA_thiolation_TtcA_Ctu1"/>
</dbReference>
<feature type="domain" description="tRNA(Ile)-lysidine/2-thiocytidine synthase N-terminal" evidence="14">
    <location>
        <begin position="46"/>
        <end position="209"/>
    </location>
</feature>
<keyword evidence="9 13" id="KW-0460">Magnesium</keyword>
<dbReference type="AlphaFoldDB" id="A0A1Q8YG82"/>
<dbReference type="GO" id="GO:0051539">
    <property type="term" value="F:4 iron, 4 sulfur cluster binding"/>
    <property type="evidence" value="ECO:0007669"/>
    <property type="project" value="UniProtKB-UniRule"/>
</dbReference>
<comment type="cofactor">
    <cofactor evidence="13">
        <name>[4Fe-4S] cluster</name>
        <dbReference type="ChEBI" id="CHEBI:49883"/>
    </cofactor>
    <text evidence="13">Binds 1 [4Fe-4S] cluster per subunit. The cluster is chelated by three Cys residues, the fourth Fe has a free coordination site that may bind a sulfur atom transferred from the persulfide of IscS.</text>
</comment>
<protein>
    <recommendedName>
        <fullName evidence="13">tRNA-cytidine(32) 2-sulfurtransferase</fullName>
        <ecNumber evidence="13">2.8.1.-</ecNumber>
    </recommendedName>
    <alternativeName>
        <fullName evidence="13">Two-thiocytidine biosynthesis protein A</fullName>
    </alternativeName>
    <alternativeName>
        <fullName evidence="13">tRNA 2-thiocytidine biosynthesis protein TtcA</fullName>
    </alternativeName>
</protein>
<dbReference type="GO" id="GO:0005737">
    <property type="term" value="C:cytoplasm"/>
    <property type="evidence" value="ECO:0007669"/>
    <property type="project" value="UniProtKB-SubCell"/>
</dbReference>
<evidence type="ECO:0000259" key="14">
    <source>
        <dbReference type="Pfam" id="PF01171"/>
    </source>
</evidence>
<keyword evidence="5 13" id="KW-0819">tRNA processing</keyword>
<evidence type="ECO:0000256" key="12">
    <source>
        <dbReference type="ARBA" id="ARBA00023014"/>
    </source>
</evidence>
<evidence type="ECO:0000313" key="15">
    <source>
        <dbReference type="EMBL" id="OLP07061.1"/>
    </source>
</evidence>
<evidence type="ECO:0000256" key="4">
    <source>
        <dbReference type="ARBA" id="ARBA00022679"/>
    </source>
</evidence>
<feature type="binding site" evidence="13">
    <location>
        <position position="217"/>
    </location>
    <ligand>
        <name>[4Fe-4S] cluster</name>
        <dbReference type="ChEBI" id="CHEBI:49883"/>
    </ligand>
</feature>
<evidence type="ECO:0000256" key="3">
    <source>
        <dbReference type="ARBA" id="ARBA00022555"/>
    </source>
</evidence>
<gene>
    <name evidence="13 15" type="primary">ttcA</name>
    <name evidence="15" type="ORF">BLL52_1812</name>
</gene>
<dbReference type="PANTHER" id="PTHR43686">
    <property type="entry name" value="SULFURTRANSFERASE-RELATED"/>
    <property type="match status" value="1"/>
</dbReference>
<dbReference type="InterPro" id="IPR012089">
    <property type="entry name" value="tRNA_Cyd_32_2_STrfase"/>
</dbReference>
<sequence>MTTHAPTPHEATVRAAREAHKLEKRLCRQVGQAIIDFNMIEEGDRVMVCVSGGKDSFGLLDILLKLQKRAPIHFDLIAVNLDQKQPGFPAHILPDYLSKLGIEYHIETQDTYSIVKQVVPEGKTMCSLCSRLRRGILYRVADELKITKIALGHHRDDMLHTFFLNMFFAGKLKGMPPKLVSDDGGHIVIRPLTNVAEKDLIAWAKHREFPLIPCSLCGSQENLQRQEIKRMMHQWERQYPGRTETMFTALQNVVPSHLMDRSRHDFHNIQTTGQADVDGDKVFDEEEFPLSTRPGIPLAVATF</sequence>
<evidence type="ECO:0000256" key="2">
    <source>
        <dbReference type="ARBA" id="ARBA00022490"/>
    </source>
</evidence>
<keyword evidence="6 13" id="KW-0479">Metal-binding</keyword>
<dbReference type="EMBL" id="MSYM01000011">
    <property type="protein sequence ID" value="OLP07061.1"/>
    <property type="molecule type" value="Genomic_DNA"/>
</dbReference>
<evidence type="ECO:0000256" key="11">
    <source>
        <dbReference type="ARBA" id="ARBA00023004"/>
    </source>
</evidence>
<organism evidence="15 16">
    <name type="scientific">Rhodoferax antarcticus ANT.BR</name>
    <dbReference type="NCBI Taxonomy" id="1111071"/>
    <lineage>
        <taxon>Bacteria</taxon>
        <taxon>Pseudomonadati</taxon>
        <taxon>Pseudomonadota</taxon>
        <taxon>Betaproteobacteria</taxon>
        <taxon>Burkholderiales</taxon>
        <taxon>Comamonadaceae</taxon>
        <taxon>Rhodoferax</taxon>
    </lineage>
</organism>
<feature type="binding site" evidence="13">
    <location>
        <position position="126"/>
    </location>
    <ligand>
        <name>[4Fe-4S] cluster</name>
        <dbReference type="ChEBI" id="CHEBI:49883"/>
    </ligand>
</feature>
<reference evidence="15 16" key="1">
    <citation type="submission" date="2017-01" db="EMBL/GenBank/DDBJ databases">
        <title>Genome sequence of Rhodoferax antarcticus ANT.BR, a psychrophilic purple nonsulfur bacterium from an Antarctic microbial mat.</title>
        <authorList>
            <person name="Baker J."/>
            <person name="Riester C."/>
            <person name="Skinner B."/>
            <person name="Newell A."/>
            <person name="Swingley W."/>
            <person name="Madigan M."/>
            <person name="Jung D."/>
            <person name="Asao M."/>
            <person name="Chen M."/>
            <person name="Loughlin P."/>
            <person name="Pan H."/>
            <person name="Lin S."/>
            <person name="Li N."/>
            <person name="Shaw J."/>
            <person name="Prado M."/>
            <person name="Sherman C."/>
            <person name="Li X."/>
            <person name="Tang J."/>
            <person name="Blankenship R."/>
            <person name="Zhao T."/>
            <person name="Touchman J."/>
            <person name="Sattley M."/>
        </authorList>
    </citation>
    <scope>NUCLEOTIDE SEQUENCE [LARGE SCALE GENOMIC DNA]</scope>
    <source>
        <strain evidence="15 16">ANT.BR</strain>
    </source>
</reference>
<accession>A0A1Q8YG82</accession>
<dbReference type="GO" id="GO:0000287">
    <property type="term" value="F:magnesium ion binding"/>
    <property type="evidence" value="ECO:0007669"/>
    <property type="project" value="UniProtKB-UniRule"/>
</dbReference>
<keyword evidence="10 13" id="KW-0694">RNA-binding</keyword>
<evidence type="ECO:0000256" key="6">
    <source>
        <dbReference type="ARBA" id="ARBA00022723"/>
    </source>
</evidence>
<dbReference type="InterPro" id="IPR011063">
    <property type="entry name" value="TilS/TtcA_N"/>
</dbReference>
<keyword evidence="8 13" id="KW-0067">ATP-binding</keyword>
<evidence type="ECO:0000256" key="8">
    <source>
        <dbReference type="ARBA" id="ARBA00022840"/>
    </source>
</evidence>
<dbReference type="PANTHER" id="PTHR43686:SF1">
    <property type="entry name" value="AMINOTRAN_5 DOMAIN-CONTAINING PROTEIN"/>
    <property type="match status" value="1"/>
</dbReference>
<keyword evidence="2 13" id="KW-0963">Cytoplasm</keyword>
<dbReference type="Gene3D" id="3.40.50.620">
    <property type="entry name" value="HUPs"/>
    <property type="match status" value="1"/>
</dbReference>
<dbReference type="GO" id="GO:0034227">
    <property type="term" value="P:tRNA thio-modification"/>
    <property type="evidence" value="ECO:0007669"/>
    <property type="project" value="UniProtKB-UniRule"/>
</dbReference>
<evidence type="ECO:0000313" key="16">
    <source>
        <dbReference type="Proteomes" id="UP000185911"/>
    </source>
</evidence>
<keyword evidence="4 13" id="KW-0808">Transferase</keyword>